<organism evidence="1 2">
    <name type="scientific">Paramecium tetraurelia</name>
    <dbReference type="NCBI Taxonomy" id="5888"/>
    <lineage>
        <taxon>Eukaryota</taxon>
        <taxon>Sar</taxon>
        <taxon>Alveolata</taxon>
        <taxon>Ciliophora</taxon>
        <taxon>Intramacronucleata</taxon>
        <taxon>Oligohymenophorea</taxon>
        <taxon>Peniculida</taxon>
        <taxon>Parameciidae</taxon>
        <taxon>Paramecium</taxon>
    </lineage>
</organism>
<protein>
    <submittedName>
        <fullName evidence="1">Uncharacterized protein</fullName>
    </submittedName>
</protein>
<keyword evidence="2" id="KW-1185">Reference proteome</keyword>
<dbReference type="RefSeq" id="XP_052287122.1">
    <property type="nucleotide sequence ID" value="XM_052431203.1"/>
</dbReference>
<dbReference type="GeneID" id="76803738"/>
<sequence>MSLGVPLKIMHEACSSYSYSRTQNRRDVHWIHGRGRGHNECPIG</sequence>
<proteinExistence type="predicted"/>
<dbReference type="HOGENOM" id="CLU_3225758_0_0_1"/>
<accession>A0BYZ5</accession>
<name>A0BYZ5_PARTE</name>
<gene>
    <name evidence="1" type="ORF">GSPATT00033615001</name>
</gene>
<evidence type="ECO:0000313" key="2">
    <source>
        <dbReference type="Proteomes" id="UP000000600"/>
    </source>
</evidence>
<evidence type="ECO:0000313" key="1">
    <source>
        <dbReference type="EMBL" id="CAK63762.1"/>
    </source>
</evidence>
<reference evidence="1 2" key="1">
    <citation type="journal article" date="2006" name="Nature">
        <title>Global trends of whole-genome duplications revealed by the ciliate Paramecium tetraurelia.</title>
        <authorList>
            <consortium name="Genoscope"/>
            <person name="Aury J.-M."/>
            <person name="Jaillon O."/>
            <person name="Duret L."/>
            <person name="Noel B."/>
            <person name="Jubin C."/>
            <person name="Porcel B.M."/>
            <person name="Segurens B."/>
            <person name="Daubin V."/>
            <person name="Anthouard V."/>
            <person name="Aiach N."/>
            <person name="Arnaiz O."/>
            <person name="Billaut A."/>
            <person name="Beisson J."/>
            <person name="Blanc I."/>
            <person name="Bouhouche K."/>
            <person name="Camara F."/>
            <person name="Duharcourt S."/>
            <person name="Guigo R."/>
            <person name="Gogendeau D."/>
            <person name="Katinka M."/>
            <person name="Keller A.-M."/>
            <person name="Kissmehl R."/>
            <person name="Klotz C."/>
            <person name="Koll F."/>
            <person name="Le Moue A."/>
            <person name="Lepere C."/>
            <person name="Malinsky S."/>
            <person name="Nowacki M."/>
            <person name="Nowak J.K."/>
            <person name="Plattner H."/>
            <person name="Poulain J."/>
            <person name="Ruiz F."/>
            <person name="Serrano V."/>
            <person name="Zagulski M."/>
            <person name="Dessen P."/>
            <person name="Betermier M."/>
            <person name="Weissenbach J."/>
            <person name="Scarpelli C."/>
            <person name="Schachter V."/>
            <person name="Sperling L."/>
            <person name="Meyer E."/>
            <person name="Cohen J."/>
            <person name="Wincker P."/>
        </authorList>
    </citation>
    <scope>NUCLEOTIDE SEQUENCE [LARGE SCALE GENOMIC DNA]</scope>
    <source>
        <strain evidence="1 2">Stock d4-2</strain>
    </source>
</reference>
<dbReference type="InParanoid" id="A0BYZ5"/>
<dbReference type="EMBL" id="CT868028">
    <property type="protein sequence ID" value="CAK63762.1"/>
    <property type="molecule type" value="Genomic_DNA"/>
</dbReference>
<dbReference type="Proteomes" id="UP000000600">
    <property type="component" value="Unassembled WGS sequence"/>
</dbReference>
<dbReference type="AlphaFoldDB" id="A0BYZ5"/>